<reference evidence="2" key="1">
    <citation type="thesis" date="2020" institute="ProQuest LLC" country="789 East Eisenhower Parkway, Ann Arbor, MI, USA">
        <title>Comparative Genomics and Chromosome Evolution.</title>
        <authorList>
            <person name="Mudd A.B."/>
        </authorList>
    </citation>
    <scope>NUCLEOTIDE SEQUENCE</scope>
    <source>
        <strain evidence="2">237g6f4</strain>
        <tissue evidence="2">Blood</tissue>
    </source>
</reference>
<protein>
    <submittedName>
        <fullName evidence="2">Uncharacterized protein</fullName>
    </submittedName>
</protein>
<comment type="caution">
    <text evidence="2">The sequence shown here is derived from an EMBL/GenBank/DDBJ whole genome shotgun (WGS) entry which is preliminary data.</text>
</comment>
<proteinExistence type="predicted"/>
<gene>
    <name evidence="2" type="ORF">GDO81_009087</name>
</gene>
<keyword evidence="1" id="KW-0472">Membrane</keyword>
<sequence>MDRVQHYFYKPLSSNAVGDSTESCRRSHITRTNATFKDDIFYKKPIWYFSLLLTVVVSLVKFCVRWKDLGLLAAVPTPPSPGRTLTYTCI</sequence>
<keyword evidence="1" id="KW-0812">Transmembrane</keyword>
<feature type="transmembrane region" description="Helical" evidence="1">
    <location>
        <begin position="46"/>
        <end position="64"/>
    </location>
</feature>
<keyword evidence="3" id="KW-1185">Reference proteome</keyword>
<dbReference type="EMBL" id="WNYA01000004">
    <property type="protein sequence ID" value="KAG8574193.1"/>
    <property type="molecule type" value="Genomic_DNA"/>
</dbReference>
<name>A0AAV7BPN1_ENGPU</name>
<evidence type="ECO:0000256" key="1">
    <source>
        <dbReference type="SAM" id="Phobius"/>
    </source>
</evidence>
<organism evidence="2 3">
    <name type="scientific">Engystomops pustulosus</name>
    <name type="common">Tungara frog</name>
    <name type="synonym">Physalaemus pustulosus</name>
    <dbReference type="NCBI Taxonomy" id="76066"/>
    <lineage>
        <taxon>Eukaryota</taxon>
        <taxon>Metazoa</taxon>
        <taxon>Chordata</taxon>
        <taxon>Craniata</taxon>
        <taxon>Vertebrata</taxon>
        <taxon>Euteleostomi</taxon>
        <taxon>Amphibia</taxon>
        <taxon>Batrachia</taxon>
        <taxon>Anura</taxon>
        <taxon>Neobatrachia</taxon>
        <taxon>Hyloidea</taxon>
        <taxon>Leptodactylidae</taxon>
        <taxon>Leiuperinae</taxon>
        <taxon>Engystomops</taxon>
    </lineage>
</organism>
<evidence type="ECO:0000313" key="2">
    <source>
        <dbReference type="EMBL" id="KAG8574193.1"/>
    </source>
</evidence>
<evidence type="ECO:0000313" key="3">
    <source>
        <dbReference type="Proteomes" id="UP000824782"/>
    </source>
</evidence>
<dbReference type="AlphaFoldDB" id="A0AAV7BPN1"/>
<accession>A0AAV7BPN1</accession>
<keyword evidence="1" id="KW-1133">Transmembrane helix</keyword>
<dbReference type="Proteomes" id="UP000824782">
    <property type="component" value="Unassembled WGS sequence"/>
</dbReference>